<accession>A0A3G1SV71</accession>
<dbReference type="Proteomes" id="UP000272755">
    <property type="component" value="Segment"/>
</dbReference>
<evidence type="ECO:0000313" key="3">
    <source>
        <dbReference type="Proteomes" id="UP000272755"/>
    </source>
</evidence>
<evidence type="ECO:0000256" key="1">
    <source>
        <dbReference type="SAM" id="MobiDB-lite"/>
    </source>
</evidence>
<dbReference type="EMBL" id="MH159197">
    <property type="protein sequence ID" value="AXU40054.1"/>
    <property type="molecule type" value="Genomic_DNA"/>
</dbReference>
<organism evidence="2 3">
    <name type="scientific">Staphylococcus phage VB_SavM_JYL01</name>
    <dbReference type="NCBI Taxonomy" id="2305035"/>
    <lineage>
        <taxon>Viruses</taxon>
        <taxon>Duplodnaviria</taxon>
        <taxon>Heunggongvirae</taxon>
        <taxon>Uroviricota</taxon>
        <taxon>Caudoviricetes</taxon>
        <taxon>Herelleviridae</taxon>
        <taxon>Twortvirinae</taxon>
        <taxon>Kayvirus</taxon>
        <taxon>Kayvirus P108</taxon>
    </lineage>
</organism>
<evidence type="ECO:0000313" key="2">
    <source>
        <dbReference type="EMBL" id="AXU40054.1"/>
    </source>
</evidence>
<feature type="region of interest" description="Disordered" evidence="1">
    <location>
        <begin position="142"/>
        <end position="181"/>
    </location>
</feature>
<protein>
    <submittedName>
        <fullName evidence="2">Tail morphgenetic protein</fullName>
    </submittedName>
</protein>
<sequence>MGGMESIVKQPLSRNLWAIMKEFNVLPTEQRFKDLDDYQIEFIIGNMNRDVYEHNKQLKQAQKGGKFDSQFEDDDSSWWNESHEDFDPVPDFLDADDLAQQMEAKLSDRDKEERAKRNDAELNDETEGLTTQHLAMMEYIRRKQEELDDEVGNGKTSEDDATITQESVNKALEDLDDDWYM</sequence>
<reference evidence="2 3" key="1">
    <citation type="submission" date="2018-04" db="EMBL/GenBank/DDBJ databases">
        <authorList>
            <person name="Ji Y."/>
            <person name="Han W."/>
            <person name="Gu J."/>
        </authorList>
    </citation>
    <scope>NUCLEOTIDE SEQUENCE [LARGE SCALE GENOMIC DNA]</scope>
</reference>
<feature type="compositionally biased region" description="Basic and acidic residues" evidence="1">
    <location>
        <begin position="105"/>
        <end position="120"/>
    </location>
</feature>
<name>A0A3G1SV71_9CAUD</name>
<gene>
    <name evidence="2" type="ORF">VBSavMJYL01_52</name>
</gene>
<feature type="region of interest" description="Disordered" evidence="1">
    <location>
        <begin position="60"/>
        <end position="129"/>
    </location>
</feature>
<proteinExistence type="predicted"/>